<sequence>MRHRHLLLVIGLYCLSAAAWAQGGASSKTPNLSLPMLPPAAASTVADGYRDTLSTATVNAQRFNFSANPAKDNAPPDQSPIRVIINNGHGPHANCVPMGPGAGCH</sequence>
<evidence type="ECO:0000256" key="1">
    <source>
        <dbReference type="SAM" id="SignalP"/>
    </source>
</evidence>
<dbReference type="Proteomes" id="UP001549184">
    <property type="component" value="Unassembled WGS sequence"/>
</dbReference>
<proteinExistence type="predicted"/>
<name>A0ABV2JXU4_9GAMM</name>
<keyword evidence="1" id="KW-0732">Signal</keyword>
<organism evidence="2 3">
    <name type="scientific">Dyella japonica</name>
    <dbReference type="NCBI Taxonomy" id="231455"/>
    <lineage>
        <taxon>Bacteria</taxon>
        <taxon>Pseudomonadati</taxon>
        <taxon>Pseudomonadota</taxon>
        <taxon>Gammaproteobacteria</taxon>
        <taxon>Lysobacterales</taxon>
        <taxon>Rhodanobacteraceae</taxon>
        <taxon>Dyella</taxon>
    </lineage>
</organism>
<dbReference type="RefSeq" id="WP_354014052.1">
    <property type="nucleotide sequence ID" value="NZ_JBEPMU010000003.1"/>
</dbReference>
<evidence type="ECO:0000313" key="3">
    <source>
        <dbReference type="Proteomes" id="UP001549184"/>
    </source>
</evidence>
<accession>A0ABV2JXU4</accession>
<dbReference type="EMBL" id="JBEPMU010000003">
    <property type="protein sequence ID" value="MET3652654.1"/>
    <property type="molecule type" value="Genomic_DNA"/>
</dbReference>
<comment type="caution">
    <text evidence="2">The sequence shown here is derived from an EMBL/GenBank/DDBJ whole genome shotgun (WGS) entry which is preliminary data.</text>
</comment>
<gene>
    <name evidence="2" type="ORF">ABIC75_002386</name>
</gene>
<evidence type="ECO:0000313" key="2">
    <source>
        <dbReference type="EMBL" id="MET3652654.1"/>
    </source>
</evidence>
<feature type="signal peptide" evidence="1">
    <location>
        <begin position="1"/>
        <end position="21"/>
    </location>
</feature>
<reference evidence="2 3" key="1">
    <citation type="submission" date="2024-06" db="EMBL/GenBank/DDBJ databases">
        <title>Sorghum-associated microbial communities from plants grown in Nebraska, USA.</title>
        <authorList>
            <person name="Schachtman D."/>
        </authorList>
    </citation>
    <scope>NUCLEOTIDE SEQUENCE [LARGE SCALE GENOMIC DNA]</scope>
    <source>
        <strain evidence="2 3">1073</strain>
    </source>
</reference>
<feature type="chain" id="PRO_5046868658" evidence="1">
    <location>
        <begin position="22"/>
        <end position="105"/>
    </location>
</feature>
<protein>
    <submittedName>
        <fullName evidence="2">Uncharacterized protein</fullName>
    </submittedName>
</protein>
<keyword evidence="3" id="KW-1185">Reference proteome</keyword>